<dbReference type="InterPro" id="IPR013106">
    <property type="entry name" value="Ig_V-set"/>
</dbReference>
<keyword evidence="2 11" id="KW-0812">Transmembrane</keyword>
<evidence type="ECO:0000256" key="10">
    <source>
        <dbReference type="ARBA" id="ARBA00023319"/>
    </source>
</evidence>
<dbReference type="AlphaFoldDB" id="A0A8C0MK40"/>
<protein>
    <submittedName>
        <fullName evidence="13">CD8 subunit beta</fullName>
    </submittedName>
</protein>
<dbReference type="GO" id="GO:0042288">
    <property type="term" value="F:MHC class I protein binding"/>
    <property type="evidence" value="ECO:0007669"/>
    <property type="project" value="InterPro"/>
</dbReference>
<evidence type="ECO:0000313" key="13">
    <source>
        <dbReference type="Ensembl" id="ENSCAFP00030010888.1"/>
    </source>
</evidence>
<comment type="subcellular location">
    <subcellularLocation>
        <location evidence="1">Membrane</location>
        <topology evidence="1">Single-pass type I membrane protein</topology>
    </subcellularLocation>
</comment>
<dbReference type="SMART" id="SM00409">
    <property type="entry name" value="IG"/>
    <property type="match status" value="1"/>
</dbReference>
<dbReference type="CDD" id="cd07700">
    <property type="entry name" value="IgV_CD8_beta"/>
    <property type="match status" value="1"/>
</dbReference>
<feature type="transmembrane region" description="Helical" evidence="11">
    <location>
        <begin position="215"/>
        <end position="237"/>
    </location>
</feature>
<dbReference type="SUPFAM" id="SSF48726">
    <property type="entry name" value="Immunoglobulin"/>
    <property type="match status" value="1"/>
</dbReference>
<evidence type="ECO:0000256" key="11">
    <source>
        <dbReference type="SAM" id="Phobius"/>
    </source>
</evidence>
<dbReference type="PANTHER" id="PTHR11292">
    <property type="entry name" value="T-CELL SURFACE GLYCOPROTEIN CD8 BETA CHAIN"/>
    <property type="match status" value="1"/>
</dbReference>
<keyword evidence="8" id="KW-1015">Disulfide bond</keyword>
<dbReference type="InterPro" id="IPR042414">
    <property type="entry name" value="CD8B"/>
</dbReference>
<dbReference type="GO" id="GO:0015026">
    <property type="term" value="F:coreceptor activity"/>
    <property type="evidence" value="ECO:0007669"/>
    <property type="project" value="InterPro"/>
</dbReference>
<evidence type="ECO:0000256" key="8">
    <source>
        <dbReference type="ARBA" id="ARBA00023157"/>
    </source>
</evidence>
<evidence type="ECO:0000256" key="1">
    <source>
        <dbReference type="ARBA" id="ARBA00004479"/>
    </source>
</evidence>
<evidence type="ECO:0000259" key="12">
    <source>
        <dbReference type="PROSITE" id="PS50835"/>
    </source>
</evidence>
<reference evidence="13" key="2">
    <citation type="submission" date="2025-08" db="UniProtKB">
        <authorList>
            <consortium name="Ensembl"/>
        </authorList>
    </citation>
    <scope>IDENTIFICATION</scope>
</reference>
<dbReference type="GO" id="GO:0050776">
    <property type="term" value="P:regulation of immune response"/>
    <property type="evidence" value="ECO:0007669"/>
    <property type="project" value="InterPro"/>
</dbReference>
<evidence type="ECO:0000256" key="3">
    <source>
        <dbReference type="ARBA" id="ARBA00022729"/>
    </source>
</evidence>
<dbReference type="Ensembl" id="ENSCAFT00030012445.1">
    <property type="protein sequence ID" value="ENSCAFP00030010888.1"/>
    <property type="gene ID" value="ENSCAFG00030006769.1"/>
</dbReference>
<keyword evidence="3" id="KW-0732">Signal</keyword>
<dbReference type="InterPro" id="IPR007110">
    <property type="entry name" value="Ig-like_dom"/>
</dbReference>
<organism evidence="13 14">
    <name type="scientific">Canis lupus familiaris</name>
    <name type="common">Dog</name>
    <name type="synonym">Canis familiaris</name>
    <dbReference type="NCBI Taxonomy" id="9615"/>
    <lineage>
        <taxon>Eukaryota</taxon>
        <taxon>Metazoa</taxon>
        <taxon>Chordata</taxon>
        <taxon>Craniata</taxon>
        <taxon>Vertebrata</taxon>
        <taxon>Euteleostomi</taxon>
        <taxon>Mammalia</taxon>
        <taxon>Eutheria</taxon>
        <taxon>Laurasiatheria</taxon>
        <taxon>Carnivora</taxon>
        <taxon>Caniformia</taxon>
        <taxon>Canidae</taxon>
        <taxon>Canis</taxon>
    </lineage>
</organism>
<dbReference type="FunFam" id="2.60.40.10:FF:000645">
    <property type="entry name" value="T-cell surface glycoprotein CD8 beta chain"/>
    <property type="match status" value="1"/>
</dbReference>
<dbReference type="Pfam" id="PF07686">
    <property type="entry name" value="V-set"/>
    <property type="match status" value="1"/>
</dbReference>
<proteinExistence type="predicted"/>
<keyword evidence="6" id="KW-1064">Adaptive immunity</keyword>
<dbReference type="PROSITE" id="PS50835">
    <property type="entry name" value="IG_LIKE"/>
    <property type="match status" value="1"/>
</dbReference>
<dbReference type="GO" id="GO:0002250">
    <property type="term" value="P:adaptive immune response"/>
    <property type="evidence" value="ECO:0007669"/>
    <property type="project" value="UniProtKB-KW"/>
</dbReference>
<gene>
    <name evidence="13" type="primary">CD8B</name>
</gene>
<dbReference type="Gene3D" id="2.60.40.10">
    <property type="entry name" value="Immunoglobulins"/>
    <property type="match status" value="1"/>
</dbReference>
<keyword evidence="5 11" id="KW-1133">Transmembrane helix</keyword>
<evidence type="ECO:0000256" key="4">
    <source>
        <dbReference type="ARBA" id="ARBA00022859"/>
    </source>
</evidence>
<keyword evidence="9" id="KW-0325">Glycoprotein</keyword>
<evidence type="ECO:0000256" key="6">
    <source>
        <dbReference type="ARBA" id="ARBA00023130"/>
    </source>
</evidence>
<dbReference type="GO" id="GO:0005886">
    <property type="term" value="C:plasma membrane"/>
    <property type="evidence" value="ECO:0007669"/>
    <property type="project" value="UniProtKB-ARBA"/>
</dbReference>
<feature type="domain" description="Ig-like" evidence="12">
    <location>
        <begin position="56"/>
        <end position="160"/>
    </location>
</feature>
<sequence>MTGNGVLHRNRFGDLCIVFFSLLIVAQFHHVGKVHARKLKQLMGDYDQISSPSSQPDTTLRGSSVLQQVPVSIMVQTNQMVTMSCEVRTSPTSTRIYWLRQRQAPSPDSHHEFLAFWDPKKGIVYDQMAEQEKLTVFPGTTRSILNLTRLNPTDSGVYFCMTIGNPQLTFGKGTRLTVVDVLPTTAQPTRKTTPKKRVCRFPIQVTQKAPSCGPLTLSLLVAGVLVLLVSLGVAIHLHRFINEERNMLLVSCYKNMLVSNKKDLEK</sequence>
<evidence type="ECO:0000313" key="14">
    <source>
        <dbReference type="Proteomes" id="UP000694429"/>
    </source>
</evidence>
<evidence type="ECO:0000256" key="5">
    <source>
        <dbReference type="ARBA" id="ARBA00022989"/>
    </source>
</evidence>
<dbReference type="PANTHER" id="PTHR11292:SF7">
    <property type="entry name" value="T-CELL SURFACE GLYCOPROTEIN CD8 BETA CHAIN-RELATED"/>
    <property type="match status" value="1"/>
</dbReference>
<keyword evidence="10" id="KW-0393">Immunoglobulin domain</keyword>
<evidence type="ECO:0000256" key="2">
    <source>
        <dbReference type="ARBA" id="ARBA00022692"/>
    </source>
</evidence>
<dbReference type="InterPro" id="IPR036179">
    <property type="entry name" value="Ig-like_dom_sf"/>
</dbReference>
<keyword evidence="4" id="KW-0391">Immunity</keyword>
<dbReference type="Proteomes" id="UP000694429">
    <property type="component" value="Chromosome 17"/>
</dbReference>
<keyword evidence="7 11" id="KW-0472">Membrane</keyword>
<reference evidence="13" key="1">
    <citation type="submission" date="2019-03" db="EMBL/GenBank/DDBJ databases">
        <authorList>
            <person name="Warren W.C."/>
            <person name="Johnson G.S."/>
        </authorList>
    </citation>
    <scope>NUCLEOTIDE SEQUENCE [LARGE SCALE GENOMIC DNA]</scope>
    <source>
        <strain evidence="13">Basenji</strain>
    </source>
</reference>
<evidence type="ECO:0000256" key="9">
    <source>
        <dbReference type="ARBA" id="ARBA00023180"/>
    </source>
</evidence>
<dbReference type="InterPro" id="IPR003599">
    <property type="entry name" value="Ig_sub"/>
</dbReference>
<accession>A0A8C0MK40</accession>
<evidence type="ECO:0000256" key="7">
    <source>
        <dbReference type="ARBA" id="ARBA00023136"/>
    </source>
</evidence>
<name>A0A8C0MK40_CANLF</name>
<dbReference type="InterPro" id="IPR013783">
    <property type="entry name" value="Ig-like_fold"/>
</dbReference>